<organism evidence="3">
    <name type="scientific">marine metagenome</name>
    <dbReference type="NCBI Taxonomy" id="408172"/>
    <lineage>
        <taxon>unclassified sequences</taxon>
        <taxon>metagenomes</taxon>
        <taxon>ecological metagenomes</taxon>
    </lineage>
</organism>
<gene>
    <name evidence="3" type="ORF">METZ01_LOCUS209710</name>
</gene>
<protein>
    <recommendedName>
        <fullName evidence="2">NAD-dependent epimerase/dehydratase domain-containing protein</fullName>
    </recommendedName>
</protein>
<dbReference type="PRINTS" id="PR01713">
    <property type="entry name" value="NUCEPIMERASE"/>
</dbReference>
<dbReference type="Gene3D" id="3.90.25.10">
    <property type="entry name" value="UDP-galactose 4-epimerase, domain 1"/>
    <property type="match status" value="1"/>
</dbReference>
<dbReference type="Gene3D" id="3.40.50.720">
    <property type="entry name" value="NAD(P)-binding Rossmann-like Domain"/>
    <property type="match status" value="1"/>
</dbReference>
<dbReference type="SUPFAM" id="SSF51735">
    <property type="entry name" value="NAD(P)-binding Rossmann-fold domains"/>
    <property type="match status" value="1"/>
</dbReference>
<evidence type="ECO:0000259" key="2">
    <source>
        <dbReference type="Pfam" id="PF01370"/>
    </source>
</evidence>
<dbReference type="InterPro" id="IPR036291">
    <property type="entry name" value="NAD(P)-bd_dom_sf"/>
</dbReference>
<dbReference type="InterPro" id="IPR001509">
    <property type="entry name" value="Epimerase_deHydtase"/>
</dbReference>
<evidence type="ECO:0000313" key="3">
    <source>
        <dbReference type="EMBL" id="SVB56856.1"/>
    </source>
</evidence>
<dbReference type="Pfam" id="PF01370">
    <property type="entry name" value="Epimerase"/>
    <property type="match status" value="1"/>
</dbReference>
<proteinExistence type="predicted"/>
<keyword evidence="1" id="KW-0520">NAD</keyword>
<sequence length="321" mass="35724">MAKYVVTGAAGFIGSRVATSLLTEGHTVTGIDCLNDAYDPKMKFWRLSSLNKFEKFTLFENDISDSIPSWTLEFEGVEAVIHLAARAGVRQSVLTPELYLTANVNGTLNVLEACRKYEVKSFILASTSSLYGASREQPYSEESESSKTLSPYAASKKAAETLTHTYHYLYGLNTQILRFFTVYGPAGRPDMSIFRFIQSIVDGKELTLFGDGGERDFTYVDDTADGVIRATRLNGYNVINLGSDRPIRIQKVIEIIENVVGKTATISVKERDPSDVPSTWANISLARELLNWTPRTSIEDGIKLAVDWYLTNRQWASHISS</sequence>
<dbReference type="PANTHER" id="PTHR43574">
    <property type="entry name" value="EPIMERASE-RELATED"/>
    <property type="match status" value="1"/>
</dbReference>
<evidence type="ECO:0000256" key="1">
    <source>
        <dbReference type="ARBA" id="ARBA00023027"/>
    </source>
</evidence>
<dbReference type="EMBL" id="UINC01047505">
    <property type="protein sequence ID" value="SVB56856.1"/>
    <property type="molecule type" value="Genomic_DNA"/>
</dbReference>
<dbReference type="AlphaFoldDB" id="A0A382F1H6"/>
<reference evidence="3" key="1">
    <citation type="submission" date="2018-05" db="EMBL/GenBank/DDBJ databases">
        <authorList>
            <person name="Lanie J.A."/>
            <person name="Ng W.-L."/>
            <person name="Kazmierczak K.M."/>
            <person name="Andrzejewski T.M."/>
            <person name="Davidsen T.M."/>
            <person name="Wayne K.J."/>
            <person name="Tettelin H."/>
            <person name="Glass J.I."/>
            <person name="Rusch D."/>
            <person name="Podicherti R."/>
            <person name="Tsui H.-C.T."/>
            <person name="Winkler M.E."/>
        </authorList>
    </citation>
    <scope>NUCLEOTIDE SEQUENCE</scope>
</reference>
<feature type="domain" description="NAD-dependent epimerase/dehydratase" evidence="2">
    <location>
        <begin position="5"/>
        <end position="242"/>
    </location>
</feature>
<accession>A0A382F1H6</accession>
<name>A0A382F1H6_9ZZZZ</name>